<protein>
    <submittedName>
        <fullName evidence="2">Uncharacterized protein</fullName>
    </submittedName>
</protein>
<name>I2G3N3_USTHO</name>
<organism evidence="2 3">
    <name type="scientific">Ustilago hordei</name>
    <name type="common">Barley covered smut fungus</name>
    <dbReference type="NCBI Taxonomy" id="120017"/>
    <lineage>
        <taxon>Eukaryota</taxon>
        <taxon>Fungi</taxon>
        <taxon>Dikarya</taxon>
        <taxon>Basidiomycota</taxon>
        <taxon>Ustilaginomycotina</taxon>
        <taxon>Ustilaginomycetes</taxon>
        <taxon>Ustilaginales</taxon>
        <taxon>Ustilaginaceae</taxon>
        <taxon>Ustilago</taxon>
    </lineage>
</organism>
<dbReference type="AlphaFoldDB" id="I2G3N3"/>
<accession>I2G3N3</accession>
<dbReference type="EMBL" id="CAGI01000185">
    <property type="protein sequence ID" value="CCF53776.1"/>
    <property type="molecule type" value="Genomic_DNA"/>
</dbReference>
<proteinExistence type="predicted"/>
<feature type="region of interest" description="Disordered" evidence="1">
    <location>
        <begin position="1"/>
        <end position="79"/>
    </location>
</feature>
<sequence>MATTEDLLEGGAPDSGDEHMEDPETVKPNDLDLGLYQLVTDTGIEEAQDNSKEGNDSGWRESSIRALQDGPRPSSSNTH</sequence>
<evidence type="ECO:0000313" key="2">
    <source>
        <dbReference type="EMBL" id="CCF53776.1"/>
    </source>
</evidence>
<evidence type="ECO:0000256" key="1">
    <source>
        <dbReference type="SAM" id="MobiDB-lite"/>
    </source>
</evidence>
<feature type="compositionally biased region" description="Basic and acidic residues" evidence="1">
    <location>
        <begin position="49"/>
        <end position="63"/>
    </location>
</feature>
<reference evidence="2 3" key="1">
    <citation type="journal article" date="2012" name="Plant Cell">
        <title>Genome comparison of barley and maize smut fungi reveals targeted loss of RNA silencing components and species-specific presence of transposable elements.</title>
        <authorList>
            <person name="Laurie J.D."/>
            <person name="Ali S."/>
            <person name="Linning R."/>
            <person name="Mannhaupt G."/>
            <person name="Wong P."/>
            <person name="Gueldener U."/>
            <person name="Muensterkoetter M."/>
            <person name="Moore R."/>
            <person name="Kahmann R."/>
            <person name="Bakkeren G."/>
            <person name="Schirawski J."/>
        </authorList>
    </citation>
    <scope>NUCLEOTIDE SEQUENCE [LARGE SCALE GENOMIC DNA]</scope>
    <source>
        <strain evidence="3">Uh4875-4</strain>
    </source>
</reference>
<feature type="compositionally biased region" description="Basic and acidic residues" evidence="1">
    <location>
        <begin position="16"/>
        <end position="30"/>
    </location>
</feature>
<dbReference type="HOGENOM" id="CLU_2607816_0_0_1"/>
<comment type="caution">
    <text evidence="2">The sequence shown here is derived from an EMBL/GenBank/DDBJ whole genome shotgun (WGS) entry which is preliminary data.</text>
</comment>
<gene>
    <name evidence="2" type="ORF">UHOR_16183</name>
</gene>
<keyword evidence="3" id="KW-1185">Reference proteome</keyword>
<evidence type="ECO:0000313" key="3">
    <source>
        <dbReference type="Proteomes" id="UP000006174"/>
    </source>
</evidence>
<dbReference type="Proteomes" id="UP000006174">
    <property type="component" value="Unassembled WGS sequence"/>
</dbReference>